<dbReference type="Pfam" id="PF00005">
    <property type="entry name" value="ABC_tran"/>
    <property type="match status" value="1"/>
</dbReference>
<dbReference type="Proteomes" id="UP001597024">
    <property type="component" value="Unassembled WGS sequence"/>
</dbReference>
<name>A0ABW3E568_9ACTN</name>
<keyword evidence="3" id="KW-0813">Transport</keyword>
<gene>
    <name evidence="7" type="ORF">ACFQ08_38615</name>
</gene>
<dbReference type="InterPro" id="IPR027417">
    <property type="entry name" value="P-loop_NTPase"/>
</dbReference>
<keyword evidence="5" id="KW-0472">Membrane</keyword>
<evidence type="ECO:0000256" key="5">
    <source>
        <dbReference type="ARBA" id="ARBA00023136"/>
    </source>
</evidence>
<dbReference type="PANTHER" id="PTHR43297">
    <property type="entry name" value="OLIGOPEPTIDE TRANSPORT ATP-BINDING PROTEIN APPD"/>
    <property type="match status" value="1"/>
</dbReference>
<dbReference type="Gene3D" id="3.40.50.300">
    <property type="entry name" value="P-loop containing nucleotide triphosphate hydrolases"/>
    <property type="match status" value="1"/>
</dbReference>
<evidence type="ECO:0000256" key="3">
    <source>
        <dbReference type="ARBA" id="ARBA00022448"/>
    </source>
</evidence>
<comment type="caution">
    <text evidence="7">The sequence shown here is derived from an EMBL/GenBank/DDBJ whole genome shotgun (WGS) entry which is preliminary data.</text>
</comment>
<keyword evidence="4" id="KW-1003">Cell membrane</keyword>
<protein>
    <submittedName>
        <fullName evidence="7">ATP-binding cassette domain-containing protein</fullName>
    </submittedName>
</protein>
<reference evidence="8" key="1">
    <citation type="journal article" date="2019" name="Int. J. Syst. Evol. Microbiol.">
        <title>The Global Catalogue of Microorganisms (GCM) 10K type strain sequencing project: providing services to taxonomists for standard genome sequencing and annotation.</title>
        <authorList>
            <consortium name="The Broad Institute Genomics Platform"/>
            <consortium name="The Broad Institute Genome Sequencing Center for Infectious Disease"/>
            <person name="Wu L."/>
            <person name="Ma J."/>
        </authorList>
    </citation>
    <scope>NUCLEOTIDE SEQUENCE [LARGE SCALE GENOMIC DNA]</scope>
    <source>
        <strain evidence="8">CCUG 62974</strain>
    </source>
</reference>
<feature type="domain" description="ABC transporter" evidence="6">
    <location>
        <begin position="24"/>
        <end position="96"/>
    </location>
</feature>
<proteinExistence type="inferred from homology"/>
<evidence type="ECO:0000256" key="4">
    <source>
        <dbReference type="ARBA" id="ARBA00022475"/>
    </source>
</evidence>
<evidence type="ECO:0000259" key="6">
    <source>
        <dbReference type="Pfam" id="PF00005"/>
    </source>
</evidence>
<accession>A0ABW3E568</accession>
<keyword evidence="7" id="KW-0547">Nucleotide-binding</keyword>
<dbReference type="GO" id="GO:0005524">
    <property type="term" value="F:ATP binding"/>
    <property type="evidence" value="ECO:0007669"/>
    <property type="project" value="UniProtKB-KW"/>
</dbReference>
<evidence type="ECO:0000256" key="1">
    <source>
        <dbReference type="ARBA" id="ARBA00004370"/>
    </source>
</evidence>
<dbReference type="SUPFAM" id="SSF52540">
    <property type="entry name" value="P-loop containing nucleoside triphosphate hydrolases"/>
    <property type="match status" value="1"/>
</dbReference>
<sequence length="107" mass="11247">MAHESGITVEGLTVRQPATGRTLLSEVSFDVAPGESLAIVGESGSGKSLTVRATLGLLPRGLDATGRVVIGGVRVDDDPRTRARQRGGVVSLLMQDPFTLLNPLRRV</sequence>
<comment type="similarity">
    <text evidence="2">Belongs to the ABC transporter superfamily.</text>
</comment>
<dbReference type="InterPro" id="IPR050388">
    <property type="entry name" value="ABC_Ni/Peptide_Import"/>
</dbReference>
<keyword evidence="8" id="KW-1185">Reference proteome</keyword>
<keyword evidence="7" id="KW-0067">ATP-binding</keyword>
<evidence type="ECO:0000313" key="8">
    <source>
        <dbReference type="Proteomes" id="UP001597024"/>
    </source>
</evidence>
<organism evidence="7 8">
    <name type="scientific">Streptosporangium algeriense</name>
    <dbReference type="NCBI Taxonomy" id="1682748"/>
    <lineage>
        <taxon>Bacteria</taxon>
        <taxon>Bacillati</taxon>
        <taxon>Actinomycetota</taxon>
        <taxon>Actinomycetes</taxon>
        <taxon>Streptosporangiales</taxon>
        <taxon>Streptosporangiaceae</taxon>
        <taxon>Streptosporangium</taxon>
    </lineage>
</organism>
<dbReference type="PANTHER" id="PTHR43297:SF11">
    <property type="entry name" value="ATPASE COMPONENT OF ABC-TYPE TRANSPORT SYSTEM"/>
    <property type="match status" value="1"/>
</dbReference>
<evidence type="ECO:0000256" key="2">
    <source>
        <dbReference type="ARBA" id="ARBA00005417"/>
    </source>
</evidence>
<dbReference type="InterPro" id="IPR003439">
    <property type="entry name" value="ABC_transporter-like_ATP-bd"/>
</dbReference>
<dbReference type="EMBL" id="JBHTHX010002477">
    <property type="protein sequence ID" value="MFD0890491.1"/>
    <property type="molecule type" value="Genomic_DNA"/>
</dbReference>
<feature type="non-terminal residue" evidence="7">
    <location>
        <position position="107"/>
    </location>
</feature>
<comment type="subcellular location">
    <subcellularLocation>
        <location evidence="1">Membrane</location>
    </subcellularLocation>
</comment>
<evidence type="ECO:0000313" key="7">
    <source>
        <dbReference type="EMBL" id="MFD0890491.1"/>
    </source>
</evidence>